<dbReference type="PROSITE" id="PS51820">
    <property type="entry name" value="PA14"/>
    <property type="match status" value="3"/>
</dbReference>
<dbReference type="SUPFAM" id="SSF81296">
    <property type="entry name" value="E set domains"/>
    <property type="match status" value="3"/>
</dbReference>
<dbReference type="InterPro" id="IPR003961">
    <property type="entry name" value="FN3_dom"/>
</dbReference>
<feature type="domain" description="Fibronectin type-III" evidence="5">
    <location>
        <begin position="7253"/>
        <end position="7353"/>
    </location>
</feature>
<feature type="domain" description="Fibronectin type-III" evidence="5">
    <location>
        <begin position="1431"/>
        <end position="1548"/>
    </location>
</feature>
<dbReference type="InterPro" id="IPR013783">
    <property type="entry name" value="Ig-like_fold"/>
</dbReference>
<dbReference type="InterPro" id="IPR037524">
    <property type="entry name" value="PA14/GLEYA"/>
</dbReference>
<dbReference type="PROSITE" id="PS50194">
    <property type="entry name" value="FILAMIN_REPEAT"/>
    <property type="match status" value="2"/>
</dbReference>
<feature type="domain" description="Fibronectin type-III" evidence="5">
    <location>
        <begin position="5254"/>
        <end position="5353"/>
    </location>
</feature>
<dbReference type="PROSITE" id="PS50853">
    <property type="entry name" value="FN3"/>
    <property type="match status" value="13"/>
</dbReference>
<feature type="domain" description="Fibronectin type-III" evidence="5">
    <location>
        <begin position="6122"/>
        <end position="6219"/>
    </location>
</feature>
<feature type="signal peptide" evidence="4">
    <location>
        <begin position="1"/>
        <end position="21"/>
    </location>
</feature>
<dbReference type="InterPro" id="IPR017868">
    <property type="entry name" value="Filamin/ABP280_repeat-like"/>
</dbReference>
<keyword evidence="4" id="KW-0732">Signal</keyword>
<feature type="domain" description="Fibronectin type-III" evidence="5">
    <location>
        <begin position="1554"/>
        <end position="1652"/>
    </location>
</feature>
<dbReference type="Pfam" id="PF07691">
    <property type="entry name" value="PA14"/>
    <property type="match status" value="3"/>
</dbReference>
<gene>
    <name evidence="7" type="ORF">CTEN210_16525</name>
</gene>
<dbReference type="Proteomes" id="UP001054902">
    <property type="component" value="Unassembled WGS sequence"/>
</dbReference>
<feature type="repeat" description="Filamin" evidence="2">
    <location>
        <begin position="2683"/>
        <end position="2786"/>
    </location>
</feature>
<keyword evidence="8" id="KW-1185">Reference proteome</keyword>
<dbReference type="Gene3D" id="2.60.40.10">
    <property type="entry name" value="Immunoglobulins"/>
    <property type="match status" value="18"/>
</dbReference>
<evidence type="ECO:0000256" key="4">
    <source>
        <dbReference type="SAM" id="SignalP"/>
    </source>
</evidence>
<accession>A0AAD3HED2</accession>
<evidence type="ECO:0000259" key="6">
    <source>
        <dbReference type="PROSITE" id="PS51820"/>
    </source>
</evidence>
<dbReference type="InterPro" id="IPR001298">
    <property type="entry name" value="Filamin/ABP280_rpt"/>
</dbReference>
<feature type="domain" description="PA14" evidence="6">
    <location>
        <begin position="3490"/>
        <end position="3652"/>
    </location>
</feature>
<dbReference type="Pfam" id="PF00630">
    <property type="entry name" value="Filamin"/>
    <property type="match status" value="2"/>
</dbReference>
<dbReference type="SMART" id="SM00758">
    <property type="entry name" value="PA14"/>
    <property type="match status" value="3"/>
</dbReference>
<evidence type="ECO:0000313" key="7">
    <source>
        <dbReference type="EMBL" id="GFH60049.1"/>
    </source>
</evidence>
<sequence length="7389" mass="808875">MRTKRWKGLLVAFTLLQSGDAILSVPGPVSSASLESLGADSFRVSFDPPASDGGSDITSYLVEWDTKAGVSEVQTIQTQLSLDANEIQTITTTAIDINEVQILQSSATPQGEVQAVTVSPPPGEVALDSLYHYSLKLDTSSSGGDIQYSGQISTTADASGSHSSLAEIIGAMSNVDDMPQVSKSNMNSNGGFTYLITFPTSMRNVPELEVYVTDVPVSINTIEEANLLQGHFNLEYDGEVTDLIPIDASESEMYHALISLSTIHDVKVSRSDGNDQNGYTWRIEFTSDQNGGNLDDIIVHSENVSSSGSAAGAKIELVSGGTDGSFLSGSFVIHFENESSAPIPFNASPDEMKKSLQDISSIGPIDVSRDGPSQVGGYNWDISFLENVDISHHGDVPEMTISSSLVAGDGADPQAIVTETRKGTFKEVQRISISAGGISVDPSSSFKLEFNGETTGDILALPLNGSTCLGSTASKQLITTSTEDTSSSGGDESVSILTEFTISYKDYTTKRIYANVDSCTNTAAVIEYELSRLPPLNRVVVSGEDNVGVDGGCKWEITLLSVTGNPELFQVTAFHVDLVAGPGSDVIIGVAPSIIRDRIVVSQPDEFRGDINLIQAELSKLNSIGDITVSAENEVPDQFLQCSWKVTFESKAGDILPLRVTASGTDNFSATATLVGGDVIAVQDDFVKGTSKSISGDFTLEFDGLKTPYLPHDVTATEMRAAIEGLGNTGGVSVDREGPDVNDCFKWKITFLDRLGDVPTIVVDGSDLSGTVPSSTVEENVKGLRPPFNGPDYGSMLITDPDISTAVVSTLKQGIGYYVQVAASNALGNGSSILTTPALITPLPHVPEPPQNVYLKHVDASSVDLLIDQPENDWGEEIKSYKVEYSTSPFQRETQQITVQCSSTTEIQRVVTQVDDINEIQYLVVDSGYKGNGIVKEIQEISCDATGGEFGLTFNEETLFLDHGASEDDVKDALETMTNIEEVQISFLDGNTYACVQGGSRFTVTFVSMSGIDGNLPQLETITNQLEGARKVEIKAVVDGDAPVQGSFSLSFRGSRSKSIIIDTDTSTLEQHIQQELENLDTLGNASVVVTHVPLSSVGSELVYSIEFTGVGVGGNVPAVEVVESDKHVSGTEADVFLLSDGDMFLARNGIDEFTGLVGNELKGSFQLRLRGHTTEDIPFNASTNTVKQRLESLPNIGSVDVTRILTNESEYSWTITFHDSPRNFDKLEVLSHLEGLRDGSSSASAYIEEVRQGSERLRGQFTLTFDDGNAQETTQPLDYFISALDLKQEIERLSNVGLVSVTRSVDEDGFSWVVEFSACDLKDSLDVCNDGDLKLLQVTNLSLVGCGGPLLSVTEITAGTTADPCPHLDGGLCSHVRTVHGNFPIHHRLEGLEVGQEYYVQARFRSNNGYSTRRLSSPESIVPGFNVPSAPPPVFLITSSATSITIGWETPHSTGGSPIYGYELYMDDLSGFESIMIHDGSGKPQIMEYTIETSDKGPLSQIVETGRQYRFKVRAMNLCKEYQSNAGHSEPCYGPFSPSQVYTVRDPRPPLPPPTPRRAAETGSMTDNTSISLVFDRPLDNGGSPITGYILYMKDSKQTTVSFPLTASDRSWTGTNLEEGEVYSFHLVALNEKGRSGNSPSLTVIAATYPGSKADYSLNDYHSFTRASIVDVNESSMKIQWNKVHENFDGGSPVTGYKLFMYHGKNGNSAELGQQEIQKVFFTEFDETVGGTFTLSYRGEETDHIDATSNSNDIKNHLENLSSINAVRVSDIENGWAVTFVSEPGDLPLMSVTKGRLTGPNGLDLRVVEDLKGSDAIEIYDGSEAPHVNEFLVTNLIPGERYAFKVAPINSIGIGILSAESKSAIARSGASSSETTASGSSLYSGISGSIHEVQIVSFVSNDCENDGLFLYFLDNAESTQNLCGASFEEFEDALSSLSDVGKVHVSRQEFTNTNDVHGYTWSVTFLEWMGDPPLLKVHSMYLENGQDASGKTGDEGIFVSELLKGRKNEFIIEPKKATGTVVRDVDLSGELQGKDIFFTEFWEANESAKDGSHEWHSDGGVATYNPMRYEEQIVTVPKAIGDFVLSMNTSENLPNGRLGGTLTSSETMNGSSVNKEIMEHALRNMNNIGNVVISTTDNVDTMNFVVTFTSVYGEMPLFQSSHAQVKVQREDEMRGVTEIQTVTTSSDRVFVYETQGITLASIDKDFSLSFRGESTEVISLSTHPIENVAGIVQEQMNQLDKVKVEVTMSNIDTWVTGDPLLFDVFFFEPVGNLPLLHSEDVTIHEVVDGFTPLSGSFVLSYANEYTSDIAFDSSPTQVKIALESLPSIEEVDVKKKDMGTGYKWDITFTKEIGNLPNIVSHNNRFEVQKLSFLGGYPTPLGGTFKLIYGMDETNPMPFDVSGDTLKVELEHLASVERVDVERVAGSNGQNDWLITFRTPSLPKKLEIQSGKITGTLDSFDCTIIIGGEEPSLISHGGEDPQIIFEEKVPGLPHYTADYIIDDVGSYSLAVLQLEKGGLAAWYYDNQWLSGKAAMKRIDENINFNWNLGSITEYGRDYVSVRWWGKLKPKTNEEFTFYLSVDDGARLYIDHVLLIDAWTSASNEEHKATFQLSSNHYHDIKLEYREETEQAHLTLFWSSDSIQKEIVPSDVLYHASHIKGSPYQNEIVAGAADYPYSEIIAQPNVPYNQTRAGEPTHFFIQARDAQGNIKSNENGLVMSDEQFVVEIKSEDSTIFGDVQYVEGGKFRVDYTILKAGSYTVHVRTGGTDIYCGYGEDLKCSPFSLDVKPGPTIASLCEVESVEGSRDYMVEARAGEEGKILIQARDIYGNSQNVQEEGFHAEFVLVNDVNIRFRGYVEYVDDGLYQGSYSIPKAGVYEVIVSFNGEAIRHCVGSVDPLIRDRSYDGISVYKSPSTCSSYLSTLTVVHNNLHPASSTVSDSEQMALAHATVGEVASFVIESRDSFGNIRKGSNTVGVVSSGDGTSDAFLVHLEGPSGYEVKSSSAVQIMTNTDLTIQGSFRLEFNGAVTPDFQHDVSPQALESILKGLLSPSLEVLVSGKATSIASFEWQITFINYLQEWSESPLKLVGSSDGVTDVINQMTLIKAGALGEYPISYTVWKTGTYTLSISVPRGEIVTGSTYTVEVDDGSLSAKSSIAFGDGITEGIAGEQATFYVQTRDIHSPDIQSIQTIADSLSGTFVIKFNELVTNPIPVNAEAIVVKNALESLEGIGQVDVEKSNHGVCSSTGASDSSKPCGVNIWIVTFAPLEGGCKPPLWDACPSNLGEIEPLEIDTSNIILTEGGSNINSLELIKIRSGSFGNNRTHDDSDKISFQLVHETSPGAVIGIDDIEYFGQGLHAVKYTPLLSGLYNVNLKVNDKSLWGDFSKGVTITSSIPYAVSSYHNANIEVTVGEVEEFVLTALDRFGNYLQEDNSYDDYDFIVKLHGVPHSCSGSLEHDIRSLEVEESPEKDGRFHVTYIPMVAGQYTLSMMLRSKGGLLTSYFYNMDFTQPLTNDIGGNEPNVDWCPNGEYVCDSNTLSPIINFDWKNSSPLPEISSFPLDHFSIRWEGELYIPQNDTYKFSFKLDGLVRMRIGSKIVIDNMPQAVSDVAEGQLYLEGQQFYEIEVEYVHKKDESFISMFWESSFFGKQLLPKSNLYYTRHIGGSTSTPSPLTVYSSPGDIASTSEANGEGVKTCVASTICSFAVQTKDSYGNNRFTLGSDPNFEIEMIGVDSWAGKGRRNDNILSTSPINILPLIQNQDWDFVATADVTHGSNFITSVSPLPLQLATGDSISIKGHLYTVNKDAKVSTTLIELKESYFGSTESGIDIFKIQECESGTHVITYNPTVKGLYNLDIRLPKVTEVQLIQTKAVSLKPISGSFILILQNEDGDEVNTDEINFDATAMELENILQRLPSFEYIQVNRLDCVDPARLCSWEISFDGHLEGVQLIEAYWEGTLKNSDVRVTRLQHGRDPESITGFPTTVKVEPSDLDPSTTIAYGQGLNHAIAGKQSIFYIQPKDSEGNNIECKDQLNNFAVRVFSNEKIDGSDVDVDVENIANGDECILKASYVTTRSGHHTISVVARTMTEVQTIQTSFASLARAGYFYLSVGTQKTDPIPWNAKAEHIVAALEKLEDIGNVTVILERIDNLNSRYIVTFQSKIGNVDEIQVDTIDLVGNGGAWTVTSIDGDFSHIMQGSSDGRYSSITNEIQQVSITIPEGLDTSGIFLNLRISGFQTRSIPYNAVDQGIKDALESLRVVGAVNVSRFDQASGFDWVITFTPDSGGSEDGLFNYGPLPHIEVLVNHQSIATNVISLQEGWSPFRVSVSPAEAQVYNTYATDLENYPLKEVGVRGFYNKLSKFQLHLRDTFDNFVHVQPRSEVQILTTSSSSQMNGEFTVSFLDSEVNVAYNVGPDKFQEGLRVLEGLGNPWVTSTSAKSKVDGKTLSIVQGSKVATPNDRLLEFATGDWIRIGSANSEYIFTITQMDNLPPFSIELSSYYNGPTLSAASIYRQSSPAGVHIGYQYIIYFDPSVGDIPSLSVNGSALNGDNAQVTITACDENSRLELILKASNDDVLEGFLFLSFDDEETELISVDADASEISLEIMTSINAVDSIDVRELLNTPNEKRWELNIVTSKALSNFYADGRFVKCSANCPPDVEIQPICATSESKNGEDQVQSVFGIEGHDFAVSIEGEERKQGILDFDRDGIYSVSFETPSLGEYDLKIESVVKGGLMGEYFSNRWLYGEPVLTRLDEELDFYWSEEDPITVTGRDFVSVRWQGFIKPLFSEVYTLILDVNDGVKLWIENELVLDEYDTNTPAELNHFTYERETLNRLRAGSLVPIKIEFRENRGDARIALKWKSLSQILEVIPSENLYSDSKPIDQSPFSVFPEALEPSEPRNCTLLNTSWNSLTIFWEEPYSTGGDSISKYLVEYWSNEAHIYGVPDVQVLRFDLASEGSPFYIRMNGVKTYDEIIVGASPVIMKNALDALPGISRVSVDVENEEDALAYSITFLENPAPVDTMSIVDTTIESEKYCVCGKSSLSCLQGSLSGQCSLHATQESTISTQRFEIPVTEAARNEHIFSYEIKNLLQDSSILDGFGARVSAVNSAGLGNPCSQVFMKPMAVPDPPSDVELTRNPSSPSSLLLYFTLDVYPQDRGSPIHSYVVEFSKDPSFLLLESVEVPLDLLQSPRIWSYQNKKKGHLMHQLDSLVPGEGYYVRISAVNNIGFSTPVLANEEAIHPGSTPTFVIGSGSPILFQQPVALSSVAESSTSLEVSWETPQILNGFSVTEYLIEYWTTPGTHEVQTISLSFVGSVKGTFTLRYDGELTASLPVDVSAANLQSALEALSSLRAVHVDKDTGVSSMVWNVTFLSEYPSVHGKILEVDSDTELKDSSSNSSPTLSIDVDTEGTLPFGYKSMTVPVTEVTKYEYRKTLIDLIPGQPDRPSLVEIMVNSKSSLKVSFTHPVSDGGDAITQYKIEWDTRANFDSNDGSPFGFDSVIISRGAASCNPCTYVISNLVTGTPYHVRVYAYNSFGYSNEAQYSTPLSETPKTTPDPPLSVEVIPYSDDGIKVKFPSSKNNGGQDITKYRLNWLSIPNDSSVDRSTFYYRQAVQSITLSSNAHDLSGYFYISFENHVSKKISVDATSTQMRMILQEIPTFGSIVVSKSNTHFGRKWMITFETNIGHNHYHGDLSSMLVSTVEFPLPSDFVEVTATHETISGTDVELKVTQDIQPLHGFEQQSIETSCSNSNSKIYGNFQISMNEKTSNVLPYDCTHDEMQEALESMQDVGKVLVSRKTSHGAKGAFIWTIVFLENLGDLPLLQVSGNIQCTDNSIGNIRAMELVSGELLLSGDGSSDFVDIDVVDNRNSYEYEVENLDPNRFYQVQVEAWNGFGSRFGSSCYALPVSLSPIGTPDAPSNLLIQSHDLESLELSWNPSPKRILKYNAQISCSNNTNSNLIIDQDVTPMPEIQEITLSSKAEYVGGSFIVQFMGEKTGLIEVSSDAFEMKLALESLATIGTVDVTKKIDYHVTSWIVTFLDNVGDLPSLLVYTGTSSPSTVATGGTMQGLSTVLKTSIIENGSLPNTFISPSLPYCESYEATVKAYNGYYWSKESKKSFQKAFTTQTPSAPKSVKVKILSDTQVIVQWDSPDFTGGLDISQYSIQWGADLQYDHKALVNIHAQSQVSFSHVISNLRSDTMYQFRVSAYNANGFGPSTVAIVEDNLSGKATLVIVDTSQLPDETTSFIISLKYHDLSFSTEPLSIYATSQDVEDAINLIARNEVVSVTRVDESSVMDNSNIGTSFFKMSYIMSFYGNSISNRKGIEVTSSIGGIQISVDEVDISSGDISIASRKTSPEGPRNIELSVISKTEIGVRWTPPQYDGGDTVTKYLVEWDTIDSFDDTQVSALNSYSNPTGPLSHSAIVTDTRYQIVGLDSSKEYFVRVSAYNSLGYSDTVSSTPKSVTTTAQPLYLPSDVKVSTSLSDIQNRLNVQWTVPLVDEYGFSITPASCGLDTGHTPEFAMSYVITWGTNPTLNTASTFEAQLEPSDSCCPGSECSIELGTEVQRITLHSPTLHHATQGGIKILYLGPQGKSLVVKTEKNSNEIEIISHVGVDRIAVGDYIRIGDFVSLVKVVTETKLTTDQKYFGPISTELIASYSSPPSTCFDVVNGDKVDLKSHIMLNFDHSPLNEDIEVTIYSSKTEKFFEVSFVGPSFVDETTELVTLWNDGYCDYLENSSALRLESSVTVETMVDSGSIKPGKAYFVEVAAKNSVGIGPRASSNPSYMIPKSSPHFAQECQVSALSHESDQLLVTWLGVHPYSGEDPLSYDIEFYKGDSLEKVVTLTEIDESKQYSITQSGFTPGERFKVLIVPANSIGASAPIWYGSKRACVARPVCLSRYEECVESNDEEILVRSVPDKPTVSISSFTKDTATVSIISTNNYASVGETISSYRFEWSTDSSFLKSEFEVTSTLSFQIPSLTMGKLYYVRAQAFNSAGYSYTSEVTSFKPMQSSDAPYSPVVNNLSLSSYVTTIDRGTSLEVSWKAPRIDAEDGRPDTVGNGGDNVSSYLVEWSEADWNSYGQVVWKISTNTISTDLSGYFTLRYDSSSNLCEELQQITTSVKIPIDVSEDRLETHLENMFNIGDVDVTQLEPFTWEIVFLDIIGTGSNLEISDSKVLDENEDDVILSISKQTESTVPSDSTYQCTSTSNLSLTIELLTPGVDYFVRVSAGNSLGYGSRRRTAPASLATPIQKPLEPRSKYHQESAPALRRLSEKEILVEFGPPIFDGGSEVVSYLIEWDTSSDFKSPLGRERVMATNDSFVIDSLSPNTRYFVRVASENKVLGTGPFTLCAPSSVVTDTFPSDLTSVDISILSKSSLHIEWTIEEDVDNYIIEIRAQT</sequence>
<organism evidence="7 8">
    <name type="scientific">Chaetoceros tenuissimus</name>
    <dbReference type="NCBI Taxonomy" id="426638"/>
    <lineage>
        <taxon>Eukaryota</taxon>
        <taxon>Sar</taxon>
        <taxon>Stramenopiles</taxon>
        <taxon>Ochrophyta</taxon>
        <taxon>Bacillariophyta</taxon>
        <taxon>Coscinodiscophyceae</taxon>
        <taxon>Chaetocerotophycidae</taxon>
        <taxon>Chaetocerotales</taxon>
        <taxon>Chaetocerotaceae</taxon>
        <taxon>Chaetoceros</taxon>
    </lineage>
</organism>
<protein>
    <submittedName>
        <fullName evidence="7">Uncharacterized protein</fullName>
    </submittedName>
</protein>
<dbReference type="Gene3D" id="3.90.182.10">
    <property type="entry name" value="Toxin - Anthrax Protective Antigen,domain 1"/>
    <property type="match status" value="3"/>
</dbReference>
<feature type="domain" description="PA14" evidence="6">
    <location>
        <begin position="2514"/>
        <end position="2651"/>
    </location>
</feature>
<reference evidence="7 8" key="1">
    <citation type="journal article" date="2021" name="Sci. Rep.">
        <title>The genome of the diatom Chaetoceros tenuissimus carries an ancient integrated fragment of an extant virus.</title>
        <authorList>
            <person name="Hongo Y."/>
            <person name="Kimura K."/>
            <person name="Takaki Y."/>
            <person name="Yoshida Y."/>
            <person name="Baba S."/>
            <person name="Kobayashi G."/>
            <person name="Nagasaki K."/>
            <person name="Hano T."/>
            <person name="Tomaru Y."/>
        </authorList>
    </citation>
    <scope>NUCLEOTIDE SEQUENCE [LARGE SCALE GENOMIC DNA]</scope>
    <source>
        <strain evidence="7 8">NIES-3715</strain>
    </source>
</reference>
<dbReference type="InterPro" id="IPR036116">
    <property type="entry name" value="FN3_sf"/>
</dbReference>
<dbReference type="CDD" id="cd00063">
    <property type="entry name" value="FN3"/>
    <property type="match status" value="10"/>
</dbReference>
<dbReference type="EMBL" id="BLLK01000069">
    <property type="protein sequence ID" value="GFH60049.1"/>
    <property type="molecule type" value="Genomic_DNA"/>
</dbReference>
<dbReference type="InterPro" id="IPR011658">
    <property type="entry name" value="PA14_dom"/>
</dbReference>
<feature type="chain" id="PRO_5041912050" evidence="4">
    <location>
        <begin position="22"/>
        <end position="7389"/>
    </location>
</feature>
<dbReference type="Pfam" id="PF00041">
    <property type="entry name" value="fn3"/>
    <property type="match status" value="4"/>
</dbReference>
<evidence type="ECO:0000256" key="2">
    <source>
        <dbReference type="PROSITE-ProRule" id="PRU00087"/>
    </source>
</evidence>
<feature type="domain" description="Fibronectin type-III" evidence="5">
    <location>
        <begin position="5123"/>
        <end position="5237"/>
    </location>
</feature>
<dbReference type="SMART" id="SM00060">
    <property type="entry name" value="FN3"/>
    <property type="match status" value="18"/>
</dbReference>
<dbReference type="SUPFAM" id="SSF56988">
    <property type="entry name" value="Anthrax protective antigen"/>
    <property type="match status" value="3"/>
</dbReference>
<feature type="domain" description="Fibronectin type-III" evidence="5">
    <location>
        <begin position="7142"/>
        <end position="7242"/>
    </location>
</feature>
<dbReference type="SUPFAM" id="SSF49265">
    <property type="entry name" value="Fibronectin type III"/>
    <property type="match status" value="12"/>
</dbReference>
<feature type="domain" description="Fibronectin type-III" evidence="5">
    <location>
        <begin position="849"/>
        <end position="946"/>
    </location>
</feature>
<dbReference type="InterPro" id="IPR014756">
    <property type="entry name" value="Ig_E-set"/>
</dbReference>
<keyword evidence="1" id="KW-0677">Repeat</keyword>
<feature type="repeat" description="Filamin" evidence="2">
    <location>
        <begin position="3984"/>
        <end position="4077"/>
    </location>
</feature>
<evidence type="ECO:0000256" key="3">
    <source>
        <dbReference type="SAM" id="MobiDB-lite"/>
    </source>
</evidence>
<dbReference type="PANTHER" id="PTHR13817:SF73">
    <property type="entry name" value="FIBRONECTIN TYPE-III DOMAIN-CONTAINING PROTEIN"/>
    <property type="match status" value="1"/>
</dbReference>
<dbReference type="InterPro" id="IPR050964">
    <property type="entry name" value="Striated_Muscle_Regulatory"/>
</dbReference>
<proteinExistence type="predicted"/>
<name>A0AAD3HED2_9STRA</name>
<evidence type="ECO:0000313" key="8">
    <source>
        <dbReference type="Proteomes" id="UP001054902"/>
    </source>
</evidence>
<comment type="caution">
    <text evidence="7">The sequence shown here is derived from an EMBL/GenBank/DDBJ whole genome shotgun (WGS) entry which is preliminary data.</text>
</comment>
<feature type="domain" description="Fibronectin type-III" evidence="5">
    <location>
        <begin position="25"/>
        <end position="122"/>
    </location>
</feature>
<feature type="region of interest" description="Disordered" evidence="3">
    <location>
        <begin position="1545"/>
        <end position="1568"/>
    </location>
</feature>
<feature type="domain" description="PA14" evidence="6">
    <location>
        <begin position="4723"/>
        <end position="4868"/>
    </location>
</feature>
<evidence type="ECO:0000256" key="1">
    <source>
        <dbReference type="ARBA" id="ARBA00022737"/>
    </source>
</evidence>
<dbReference type="PANTHER" id="PTHR13817">
    <property type="entry name" value="TITIN"/>
    <property type="match status" value="1"/>
</dbReference>
<feature type="domain" description="Fibronectin type-III" evidence="5">
    <location>
        <begin position="6350"/>
        <end position="6461"/>
    </location>
</feature>
<feature type="domain" description="Fibronectin type-III" evidence="5">
    <location>
        <begin position="6779"/>
        <end position="6880"/>
    </location>
</feature>
<feature type="domain" description="Fibronectin type-III" evidence="5">
    <location>
        <begin position="6907"/>
        <end position="7003"/>
    </location>
</feature>
<dbReference type="SMART" id="SM00557">
    <property type="entry name" value="IG_FLMN"/>
    <property type="match status" value="2"/>
</dbReference>
<evidence type="ECO:0000259" key="5">
    <source>
        <dbReference type="PROSITE" id="PS50853"/>
    </source>
</evidence>
<feature type="domain" description="Fibronectin type-III" evidence="5">
    <location>
        <begin position="5439"/>
        <end position="5551"/>
    </location>
</feature>